<evidence type="ECO:0000256" key="11">
    <source>
        <dbReference type="RuleBase" id="RU003313"/>
    </source>
</evidence>
<comment type="subcellular location">
    <subcellularLocation>
        <location evidence="10">Cytoplasm</location>
    </subcellularLocation>
</comment>
<feature type="binding site" evidence="10">
    <location>
        <position position="278"/>
    </location>
    <ligand>
        <name>K(+)</name>
        <dbReference type="ChEBI" id="CHEBI:29103"/>
    </ligand>
</feature>
<comment type="caution">
    <text evidence="10">Lacks conserved residue(s) required for the propagation of feature annotation.</text>
</comment>
<feature type="binding site" evidence="10">
    <location>
        <position position="261"/>
    </location>
    <ligand>
        <name>Mg(2+)</name>
        <dbReference type="ChEBI" id="CHEBI:18420"/>
    </ligand>
</feature>
<dbReference type="InterPro" id="IPR027368">
    <property type="entry name" value="MnmE_dom2"/>
</dbReference>
<feature type="binding site" evidence="10">
    <location>
        <position position="276"/>
    </location>
    <ligand>
        <name>K(+)</name>
        <dbReference type="ChEBI" id="CHEBI:29103"/>
    </ligand>
</feature>
<dbReference type="InterPro" id="IPR006073">
    <property type="entry name" value="GTP-bd"/>
</dbReference>
<keyword evidence="4 10" id="KW-0479">Metal-binding</keyword>
<dbReference type="Gene3D" id="1.20.120.430">
    <property type="entry name" value="tRNA modification GTPase MnmE domain 2"/>
    <property type="match status" value="1"/>
</dbReference>
<dbReference type="FunFam" id="3.40.50.300:FF:001376">
    <property type="entry name" value="tRNA modification GTPase MnmE"/>
    <property type="match status" value="1"/>
</dbReference>
<evidence type="ECO:0000256" key="3">
    <source>
        <dbReference type="ARBA" id="ARBA00022694"/>
    </source>
</evidence>
<evidence type="ECO:0000256" key="1">
    <source>
        <dbReference type="ARBA" id="ARBA00011043"/>
    </source>
</evidence>
<evidence type="ECO:0000259" key="13">
    <source>
        <dbReference type="Pfam" id="PF10396"/>
    </source>
</evidence>
<evidence type="ECO:0000256" key="4">
    <source>
        <dbReference type="ARBA" id="ARBA00022723"/>
    </source>
</evidence>
<feature type="binding site" evidence="10">
    <location>
        <position position="26"/>
    </location>
    <ligand>
        <name>(6S)-5-formyl-5,6,7,8-tetrahydrofolate</name>
        <dbReference type="ChEBI" id="CHEBI:57457"/>
    </ligand>
</feature>
<dbReference type="GO" id="GO:0005525">
    <property type="term" value="F:GTP binding"/>
    <property type="evidence" value="ECO:0007669"/>
    <property type="project" value="UniProtKB-UniRule"/>
</dbReference>
<feature type="domain" description="GTP-binding protein TrmE N-terminal" evidence="13">
    <location>
        <begin position="9"/>
        <end position="151"/>
    </location>
</feature>
<proteinExistence type="inferred from homology"/>
<dbReference type="InterPro" id="IPR025867">
    <property type="entry name" value="MnmE_helical"/>
</dbReference>
<feature type="binding site" evidence="10">
    <location>
        <position position="282"/>
    </location>
    <ligand>
        <name>Mg(2+)</name>
        <dbReference type="ChEBI" id="CHEBI:18420"/>
    </ligand>
</feature>
<comment type="subunit">
    <text evidence="10">Homodimer. Heterotetramer of two MnmE and two MnmG subunits.</text>
</comment>
<protein>
    <recommendedName>
        <fullName evidence="10">tRNA modification GTPase MnmE</fullName>
        <ecNumber evidence="10">3.6.-.-</ecNumber>
    </recommendedName>
</protein>
<dbReference type="GO" id="GO:0030488">
    <property type="term" value="P:tRNA methylation"/>
    <property type="evidence" value="ECO:0007669"/>
    <property type="project" value="TreeGrafter"/>
</dbReference>
<evidence type="ECO:0000256" key="2">
    <source>
        <dbReference type="ARBA" id="ARBA00022490"/>
    </source>
</evidence>
<dbReference type="EMBL" id="PCRK01000026">
    <property type="protein sequence ID" value="PIP19681.1"/>
    <property type="molecule type" value="Genomic_DNA"/>
</dbReference>
<keyword evidence="6 10" id="KW-0378">Hydrolase</keyword>
<keyword evidence="8 10" id="KW-0630">Potassium</keyword>
<dbReference type="SUPFAM" id="SSF116878">
    <property type="entry name" value="TrmE connector domain"/>
    <property type="match status" value="1"/>
</dbReference>
<dbReference type="Gene3D" id="3.30.1360.120">
    <property type="entry name" value="Probable tRNA modification gtpase trme, domain 1"/>
    <property type="match status" value="1"/>
</dbReference>
<keyword evidence="5 10" id="KW-0547">Nucleotide-binding</keyword>
<feature type="binding site" evidence="10">
    <location>
        <position position="281"/>
    </location>
    <ligand>
        <name>K(+)</name>
        <dbReference type="ChEBI" id="CHEBI:29103"/>
    </ligand>
</feature>
<dbReference type="GO" id="GO:0002098">
    <property type="term" value="P:tRNA wobble uridine modification"/>
    <property type="evidence" value="ECO:0007669"/>
    <property type="project" value="TreeGrafter"/>
</dbReference>
<sequence>MAGDNLTDTIAAISTPVGGGGIGIVRLSGKDALKIAEKIFVAKDGKKASDFKTYTTHYGWIINSFSSSRVLEFNKSNPRTKELTNSRTEVIDEVILTVMRAPKSYTKEDIVEINCHGGIVALRRVLDLVLENGSRLAEPGEFTKRAFLNGRIDLAQAEAVLDIIQAKTDFALKIGTEQLKGALSQRINVIRGSLLDILTLLEANIDFPEEEIISVELRGMREKLEKIDAELKNLLETSRHGRILREGIHVVICGKPNVGKSSLLNALLKEERSIVTPIAGTTRDTIEETIDIRGIPVKIVDTAGTLEPRDLIEKKALMRSRKEIDAADLVIILFDGSKRLSQEDVFLIKKLKTKPAIAVINKIDLKQKIEREKVCGYFKNIVDISAKKVKNIELLEKIIADLIYGGLVLSSESIMVSNLRHIQLIRKAQKNIAKAGKSLDNRLSIEFIACDIREALGSLDDVLGKRFSEDLLDKIFSEFCIGK</sequence>
<accession>A0A2G9YME8</accession>
<feature type="binding site" evidence="10">
    <location>
        <begin position="276"/>
        <end position="282"/>
    </location>
    <ligand>
        <name>GTP</name>
        <dbReference type="ChEBI" id="CHEBI:37565"/>
    </ligand>
</feature>
<dbReference type="InterPro" id="IPR018948">
    <property type="entry name" value="GTP-bd_TrmE_N"/>
</dbReference>
<dbReference type="Gene3D" id="3.40.50.300">
    <property type="entry name" value="P-loop containing nucleotide triphosphate hydrolases"/>
    <property type="match status" value="1"/>
</dbReference>
<feature type="binding site" evidence="10">
    <location>
        <position position="257"/>
    </location>
    <ligand>
        <name>K(+)</name>
        <dbReference type="ChEBI" id="CHEBI:29103"/>
    </ligand>
</feature>
<dbReference type="GO" id="GO:0046872">
    <property type="term" value="F:metal ion binding"/>
    <property type="evidence" value="ECO:0007669"/>
    <property type="project" value="UniProtKB-KW"/>
</dbReference>
<dbReference type="Pfam" id="PF12631">
    <property type="entry name" value="MnmE_helical"/>
    <property type="match status" value="1"/>
</dbReference>
<dbReference type="NCBIfam" id="TIGR00231">
    <property type="entry name" value="small_GTP"/>
    <property type="match status" value="1"/>
</dbReference>
<name>A0A2G9YME8_9BACT</name>
<dbReference type="InterPro" id="IPR004520">
    <property type="entry name" value="GTPase_MnmE"/>
</dbReference>
<feature type="domain" description="G" evidence="12">
    <location>
        <begin position="249"/>
        <end position="362"/>
    </location>
</feature>
<dbReference type="EC" id="3.6.-.-" evidence="10"/>
<feature type="binding site" evidence="10">
    <location>
        <position position="483"/>
    </location>
    <ligand>
        <name>(6S)-5-formyl-5,6,7,8-tetrahydrofolate</name>
        <dbReference type="ChEBI" id="CHEBI:57457"/>
    </ligand>
</feature>
<feature type="binding site" evidence="10">
    <location>
        <position position="151"/>
    </location>
    <ligand>
        <name>(6S)-5-formyl-5,6,7,8-tetrahydrofolate</name>
        <dbReference type="ChEBI" id="CHEBI:57457"/>
    </ligand>
</feature>
<dbReference type="NCBIfam" id="TIGR00450">
    <property type="entry name" value="mnmE_trmE_thdF"/>
    <property type="match status" value="1"/>
</dbReference>
<feature type="domain" description="MnmE helical" evidence="14">
    <location>
        <begin position="154"/>
        <end position="480"/>
    </location>
</feature>
<dbReference type="HAMAP" id="MF_00379">
    <property type="entry name" value="GTPase_MnmE"/>
    <property type="match status" value="1"/>
</dbReference>
<evidence type="ECO:0000313" key="16">
    <source>
        <dbReference type="Proteomes" id="UP000231292"/>
    </source>
</evidence>
<dbReference type="InterPro" id="IPR005225">
    <property type="entry name" value="Small_GTP-bd"/>
</dbReference>
<dbReference type="AlphaFoldDB" id="A0A2G9YME8"/>
<dbReference type="InterPro" id="IPR027417">
    <property type="entry name" value="P-loop_NTPase"/>
</dbReference>
<evidence type="ECO:0000256" key="8">
    <source>
        <dbReference type="ARBA" id="ARBA00022958"/>
    </source>
</evidence>
<comment type="function">
    <text evidence="10">Exhibits a very high intrinsic GTPase hydrolysis rate. Involved in the addition of a carboxymethylaminomethyl (cmnm) group at the wobble position (U34) of certain tRNAs, forming tRNA-cmnm(5)s(2)U34.</text>
</comment>
<evidence type="ECO:0000256" key="6">
    <source>
        <dbReference type="ARBA" id="ARBA00022801"/>
    </source>
</evidence>
<keyword evidence="2 10" id="KW-0963">Cytoplasm</keyword>
<dbReference type="InterPro" id="IPR031168">
    <property type="entry name" value="G_TrmE"/>
</dbReference>
<dbReference type="PANTHER" id="PTHR42714:SF2">
    <property type="entry name" value="TRNA MODIFICATION GTPASE GTPBP3, MITOCHONDRIAL"/>
    <property type="match status" value="1"/>
</dbReference>
<dbReference type="CDD" id="cd04164">
    <property type="entry name" value="trmE"/>
    <property type="match status" value="1"/>
</dbReference>
<keyword evidence="9 10" id="KW-0342">GTP-binding</keyword>
<gene>
    <name evidence="10 15" type="primary">trmE</name>
    <name evidence="10" type="synonym">mnmE</name>
    <name evidence="15" type="ORF">COX41_01415</name>
</gene>
<reference evidence="15 16" key="1">
    <citation type="submission" date="2017-09" db="EMBL/GenBank/DDBJ databases">
        <title>Depth-based differentiation of microbial function through sediment-hosted aquifers and enrichment of novel symbionts in the deep terrestrial subsurface.</title>
        <authorList>
            <person name="Probst A.J."/>
            <person name="Ladd B."/>
            <person name="Jarett J.K."/>
            <person name="Geller-Mcgrath D.E."/>
            <person name="Sieber C.M."/>
            <person name="Emerson J.B."/>
            <person name="Anantharaman K."/>
            <person name="Thomas B.C."/>
            <person name="Malmstrom R."/>
            <person name="Stieglmeier M."/>
            <person name="Klingl A."/>
            <person name="Woyke T."/>
            <person name="Ryan C.M."/>
            <person name="Banfield J.F."/>
        </authorList>
    </citation>
    <scope>NUCLEOTIDE SEQUENCE [LARGE SCALE GENOMIC DNA]</scope>
    <source>
        <strain evidence="15">CG23_combo_of_CG06-09_8_20_14_all_41_10</strain>
    </source>
</reference>
<evidence type="ECO:0000256" key="9">
    <source>
        <dbReference type="ARBA" id="ARBA00023134"/>
    </source>
</evidence>
<comment type="similarity">
    <text evidence="1 10 11">Belongs to the TRAFAC class TrmE-Era-EngA-EngB-Septin-like GTPase superfamily. TrmE GTPase family.</text>
</comment>
<dbReference type="Pfam" id="PF01926">
    <property type="entry name" value="MMR_HSR1"/>
    <property type="match status" value="1"/>
</dbReference>
<evidence type="ECO:0000256" key="7">
    <source>
        <dbReference type="ARBA" id="ARBA00022842"/>
    </source>
</evidence>
<comment type="cofactor">
    <cofactor evidence="10">
        <name>K(+)</name>
        <dbReference type="ChEBI" id="CHEBI:29103"/>
    </cofactor>
    <text evidence="10">Binds 1 potassium ion per subunit.</text>
</comment>
<dbReference type="Proteomes" id="UP000231292">
    <property type="component" value="Unassembled WGS sequence"/>
</dbReference>
<evidence type="ECO:0000256" key="10">
    <source>
        <dbReference type="HAMAP-Rule" id="MF_00379"/>
    </source>
</evidence>
<feature type="binding site" evidence="10">
    <location>
        <begin position="257"/>
        <end position="262"/>
    </location>
    <ligand>
        <name>GTP</name>
        <dbReference type="ChEBI" id="CHEBI:37565"/>
    </ligand>
</feature>
<evidence type="ECO:0000259" key="14">
    <source>
        <dbReference type="Pfam" id="PF12631"/>
    </source>
</evidence>
<dbReference type="Pfam" id="PF10396">
    <property type="entry name" value="TrmE_N"/>
    <property type="match status" value="1"/>
</dbReference>
<comment type="caution">
    <text evidence="15">The sequence shown here is derived from an EMBL/GenBank/DDBJ whole genome shotgun (WGS) entry which is preliminary data.</text>
</comment>
<dbReference type="CDD" id="cd14858">
    <property type="entry name" value="TrmE_N"/>
    <property type="match status" value="1"/>
</dbReference>
<evidence type="ECO:0000259" key="12">
    <source>
        <dbReference type="Pfam" id="PF01926"/>
    </source>
</evidence>
<organism evidence="15 16">
    <name type="scientific">Candidatus Sherwoodlollariibacterium unditelluris</name>
    <dbReference type="NCBI Taxonomy" id="1974757"/>
    <lineage>
        <taxon>Bacteria</taxon>
        <taxon>Pseudomonadati</taxon>
        <taxon>Candidatus Omnitrophota</taxon>
        <taxon>Candidatus Sherwoodlollariibacterium</taxon>
    </lineage>
</organism>
<feature type="binding site" evidence="10">
    <location>
        <position position="112"/>
    </location>
    <ligand>
        <name>(6S)-5-formyl-5,6,7,8-tetrahydrofolate</name>
        <dbReference type="ChEBI" id="CHEBI:57457"/>
    </ligand>
</feature>
<dbReference type="InterPro" id="IPR027266">
    <property type="entry name" value="TrmE/GcvT-like"/>
</dbReference>
<keyword evidence="7 10" id="KW-0460">Magnesium</keyword>
<evidence type="ECO:0000313" key="15">
    <source>
        <dbReference type="EMBL" id="PIP19681.1"/>
    </source>
</evidence>
<dbReference type="SUPFAM" id="SSF52540">
    <property type="entry name" value="P-loop containing nucleoside triphosphate hydrolases"/>
    <property type="match status" value="1"/>
</dbReference>
<dbReference type="GO" id="GO:0003924">
    <property type="term" value="F:GTPase activity"/>
    <property type="evidence" value="ECO:0007669"/>
    <property type="project" value="UniProtKB-UniRule"/>
</dbReference>
<evidence type="ECO:0000256" key="5">
    <source>
        <dbReference type="ARBA" id="ARBA00022741"/>
    </source>
</evidence>
<keyword evidence="3 10" id="KW-0819">tRNA processing</keyword>
<dbReference type="PANTHER" id="PTHR42714">
    <property type="entry name" value="TRNA MODIFICATION GTPASE GTPBP3"/>
    <property type="match status" value="1"/>
</dbReference>
<dbReference type="GO" id="GO:0005829">
    <property type="term" value="C:cytosol"/>
    <property type="evidence" value="ECO:0007669"/>
    <property type="project" value="TreeGrafter"/>
</dbReference>
<feature type="binding site" evidence="10">
    <location>
        <begin position="301"/>
        <end position="304"/>
    </location>
    <ligand>
        <name>GTP</name>
        <dbReference type="ChEBI" id="CHEBI:37565"/>
    </ligand>
</feature>